<protein>
    <submittedName>
        <fullName evidence="1">Uncharacterized protein</fullName>
    </submittedName>
</protein>
<organism evidence="1 2">
    <name type="scientific">Nocardia pseudobrasiliensis</name>
    <dbReference type="NCBI Taxonomy" id="45979"/>
    <lineage>
        <taxon>Bacteria</taxon>
        <taxon>Bacillati</taxon>
        <taxon>Actinomycetota</taxon>
        <taxon>Actinomycetes</taxon>
        <taxon>Mycobacteriales</taxon>
        <taxon>Nocardiaceae</taxon>
        <taxon>Nocardia</taxon>
    </lineage>
</organism>
<dbReference type="RefSeq" id="WP_082876599.1">
    <property type="nucleotide sequence ID" value="NZ_QQBC01000015.1"/>
</dbReference>
<sequence length="74" mass="7996">MTQEEGTISGDLDVAVDESGTALVRYRETDTWYTIGNLEGSTPLRWSSTKELAEAIESEAGQRDAAGNTVPFEA</sequence>
<proteinExistence type="predicted"/>
<reference evidence="1 2" key="1">
    <citation type="submission" date="2018-07" db="EMBL/GenBank/DDBJ databases">
        <title>Genomic Encyclopedia of Type Strains, Phase IV (KMG-IV): sequencing the most valuable type-strain genomes for metagenomic binning, comparative biology and taxonomic classification.</title>
        <authorList>
            <person name="Goeker M."/>
        </authorList>
    </citation>
    <scope>NUCLEOTIDE SEQUENCE [LARGE SCALE GENOMIC DNA]</scope>
    <source>
        <strain evidence="1 2">DSM 44290</strain>
    </source>
</reference>
<comment type="caution">
    <text evidence="1">The sequence shown here is derived from an EMBL/GenBank/DDBJ whole genome shotgun (WGS) entry which is preliminary data.</text>
</comment>
<dbReference type="EMBL" id="QQBC01000015">
    <property type="protein sequence ID" value="RDI60395.1"/>
    <property type="molecule type" value="Genomic_DNA"/>
</dbReference>
<evidence type="ECO:0000313" key="1">
    <source>
        <dbReference type="EMBL" id="RDI60395.1"/>
    </source>
</evidence>
<evidence type="ECO:0000313" key="2">
    <source>
        <dbReference type="Proteomes" id="UP000254869"/>
    </source>
</evidence>
<name>A0A370HQ50_9NOCA</name>
<keyword evidence="2" id="KW-1185">Reference proteome</keyword>
<dbReference type="Proteomes" id="UP000254869">
    <property type="component" value="Unassembled WGS sequence"/>
</dbReference>
<accession>A0A370HQ50</accession>
<dbReference type="AlphaFoldDB" id="A0A370HQ50"/>
<gene>
    <name evidence="1" type="ORF">DFR76_11523</name>
</gene>